<organism evidence="3 4">
    <name type="scientific">Pseudonocardia eucalypti</name>
    <dbReference type="NCBI Taxonomy" id="648755"/>
    <lineage>
        <taxon>Bacteria</taxon>
        <taxon>Bacillati</taxon>
        <taxon>Actinomycetota</taxon>
        <taxon>Actinomycetes</taxon>
        <taxon>Pseudonocardiales</taxon>
        <taxon>Pseudonocardiaceae</taxon>
        <taxon>Pseudonocardia</taxon>
    </lineage>
</organism>
<dbReference type="Pfam" id="PF13560">
    <property type="entry name" value="HTH_31"/>
    <property type="match status" value="1"/>
</dbReference>
<protein>
    <recommendedName>
        <fullName evidence="2">HTH cro/C1-type domain-containing protein</fullName>
    </recommendedName>
</protein>
<accession>A0ABP9RF05</accession>
<dbReference type="PROSITE" id="PS50943">
    <property type="entry name" value="HTH_CROC1"/>
    <property type="match status" value="1"/>
</dbReference>
<name>A0ABP9RF05_9PSEU</name>
<evidence type="ECO:0000256" key="1">
    <source>
        <dbReference type="SAM" id="MobiDB-lite"/>
    </source>
</evidence>
<dbReference type="SUPFAM" id="SSF48452">
    <property type="entry name" value="TPR-like"/>
    <property type="match status" value="1"/>
</dbReference>
<dbReference type="Gene3D" id="1.25.40.10">
    <property type="entry name" value="Tetratricopeptide repeat domain"/>
    <property type="match status" value="1"/>
</dbReference>
<dbReference type="RefSeq" id="WP_185060765.1">
    <property type="nucleotide sequence ID" value="NZ_BAABJP010000065.1"/>
</dbReference>
<dbReference type="EMBL" id="BAABJP010000065">
    <property type="protein sequence ID" value="GAA5175480.1"/>
    <property type="molecule type" value="Genomic_DNA"/>
</dbReference>
<dbReference type="SMART" id="SM00530">
    <property type="entry name" value="HTH_XRE"/>
    <property type="match status" value="1"/>
</dbReference>
<reference evidence="4" key="1">
    <citation type="journal article" date="2019" name="Int. J. Syst. Evol. Microbiol.">
        <title>The Global Catalogue of Microorganisms (GCM) 10K type strain sequencing project: providing services to taxonomists for standard genome sequencing and annotation.</title>
        <authorList>
            <consortium name="The Broad Institute Genomics Platform"/>
            <consortium name="The Broad Institute Genome Sequencing Center for Infectious Disease"/>
            <person name="Wu L."/>
            <person name="Ma J."/>
        </authorList>
    </citation>
    <scope>NUCLEOTIDE SEQUENCE [LARGE SCALE GENOMIC DNA]</scope>
    <source>
        <strain evidence="4">JCM 18303</strain>
    </source>
</reference>
<feature type="domain" description="HTH cro/C1-type" evidence="2">
    <location>
        <begin position="9"/>
        <end position="51"/>
    </location>
</feature>
<dbReference type="InterPro" id="IPR011990">
    <property type="entry name" value="TPR-like_helical_dom_sf"/>
</dbReference>
<dbReference type="Proteomes" id="UP001428817">
    <property type="component" value="Unassembled WGS sequence"/>
</dbReference>
<dbReference type="SUPFAM" id="SSF47413">
    <property type="entry name" value="lambda repressor-like DNA-binding domains"/>
    <property type="match status" value="1"/>
</dbReference>
<dbReference type="InterPro" id="IPR010982">
    <property type="entry name" value="Lambda_DNA-bd_dom_sf"/>
</dbReference>
<dbReference type="Gene3D" id="1.10.260.40">
    <property type="entry name" value="lambda repressor-like DNA-binding domains"/>
    <property type="match status" value="1"/>
</dbReference>
<sequence length="420" mass="45413">MLAALGVRLRTYRNERGWTLHELGRRTGYSAQHLGAVERAAVVPSESMIAACDAALLTNGQLIVMLAAVIREQAHIRSHNLRTRRAASADQPAPHTGPANPGGESGVDWERLADAGRRSSRISEAVVDDLEQITDRQRHLYHELSSTEMLTHVQAHLALLTTLLRNHQEGRLRRRLGSAAGEAAGFAAWLWFDLGDPVSSGHSYAHATDAVGEAGDQGLSCYINGYQGLVAAQLGHPDRALTHLSEAIDTIPRSLSPTTRSWLTILRADALARTARPAAARKAIHQAREWLTQPRPDGADPWMYEFDEGSLAAHAGNCHLTLNQPRDAIADFREALDRLPSSCDRRKARIQIGMAHAHLACGDAQEALRLGGAALDTFARRGSAAGLGAARALRDAFAQAGVHAAARALDDQAHAIHHDR</sequence>
<evidence type="ECO:0000259" key="2">
    <source>
        <dbReference type="PROSITE" id="PS50943"/>
    </source>
</evidence>
<evidence type="ECO:0000313" key="3">
    <source>
        <dbReference type="EMBL" id="GAA5175480.1"/>
    </source>
</evidence>
<dbReference type="CDD" id="cd00093">
    <property type="entry name" value="HTH_XRE"/>
    <property type="match status" value="1"/>
</dbReference>
<comment type="caution">
    <text evidence="3">The sequence shown here is derived from an EMBL/GenBank/DDBJ whole genome shotgun (WGS) entry which is preliminary data.</text>
</comment>
<evidence type="ECO:0000313" key="4">
    <source>
        <dbReference type="Proteomes" id="UP001428817"/>
    </source>
</evidence>
<gene>
    <name evidence="3" type="ORF">GCM10023321_81610</name>
</gene>
<proteinExistence type="predicted"/>
<keyword evidence="4" id="KW-1185">Reference proteome</keyword>
<feature type="region of interest" description="Disordered" evidence="1">
    <location>
        <begin position="80"/>
        <end position="108"/>
    </location>
</feature>
<dbReference type="InterPro" id="IPR001387">
    <property type="entry name" value="Cro/C1-type_HTH"/>
</dbReference>